<feature type="region of interest" description="Disordered" evidence="6">
    <location>
        <begin position="190"/>
        <end position="300"/>
    </location>
</feature>
<gene>
    <name evidence="8" type="ORF">Fcan01_06065</name>
</gene>
<dbReference type="OMA" id="EYEDINP"/>
<evidence type="ECO:0000256" key="4">
    <source>
        <dbReference type="ARBA" id="ARBA00022815"/>
    </source>
</evidence>
<dbReference type="GO" id="GO:0005576">
    <property type="term" value="C:extracellular region"/>
    <property type="evidence" value="ECO:0007669"/>
    <property type="project" value="UniProtKB-SubCell"/>
</dbReference>
<dbReference type="EMBL" id="LNIX01000002">
    <property type="protein sequence ID" value="OXA59867.1"/>
    <property type="molecule type" value="Genomic_DNA"/>
</dbReference>
<organism evidence="8 9">
    <name type="scientific">Folsomia candida</name>
    <name type="common">Springtail</name>
    <dbReference type="NCBI Taxonomy" id="158441"/>
    <lineage>
        <taxon>Eukaryota</taxon>
        <taxon>Metazoa</taxon>
        <taxon>Ecdysozoa</taxon>
        <taxon>Arthropoda</taxon>
        <taxon>Hexapoda</taxon>
        <taxon>Collembola</taxon>
        <taxon>Entomobryomorpha</taxon>
        <taxon>Isotomoidea</taxon>
        <taxon>Isotomidae</taxon>
        <taxon>Proisotominae</taxon>
        <taxon>Folsomia</taxon>
    </lineage>
</organism>
<dbReference type="Proteomes" id="UP000198287">
    <property type="component" value="Unassembled WGS sequence"/>
</dbReference>
<evidence type="ECO:0000256" key="3">
    <source>
        <dbReference type="ARBA" id="ARBA00022525"/>
    </source>
</evidence>
<dbReference type="Pfam" id="PF05874">
    <property type="entry name" value="PBAN"/>
    <property type="match status" value="1"/>
</dbReference>
<keyword evidence="9" id="KW-1185">Reference proteome</keyword>
<name>A0A226ERT0_FOLCA</name>
<feature type="signal peptide" evidence="7">
    <location>
        <begin position="1"/>
        <end position="20"/>
    </location>
</feature>
<dbReference type="GO" id="GO:0007218">
    <property type="term" value="P:neuropeptide signaling pathway"/>
    <property type="evidence" value="ECO:0007669"/>
    <property type="project" value="UniProtKB-KW"/>
</dbReference>
<dbReference type="InterPro" id="IPR008730">
    <property type="entry name" value="PBAN"/>
</dbReference>
<feature type="region of interest" description="Disordered" evidence="6">
    <location>
        <begin position="101"/>
        <end position="135"/>
    </location>
</feature>
<evidence type="ECO:0000256" key="2">
    <source>
        <dbReference type="ARBA" id="ARBA00007714"/>
    </source>
</evidence>
<dbReference type="Pfam" id="PF08259">
    <property type="entry name" value="Periviscerokin"/>
    <property type="match status" value="1"/>
</dbReference>
<accession>A0A226ERT0</accession>
<feature type="compositionally biased region" description="Basic and acidic residues" evidence="6">
    <location>
        <begin position="241"/>
        <end position="255"/>
    </location>
</feature>
<keyword evidence="4" id="KW-0027">Amidation</keyword>
<evidence type="ECO:0000256" key="5">
    <source>
        <dbReference type="ARBA" id="ARBA00023320"/>
    </source>
</evidence>
<protein>
    <submittedName>
        <fullName evidence="8">PBAN-type neuropeptide</fullName>
    </submittedName>
</protein>
<sequence length="300" mass="33560">MNFFLALVTLISVAIGIANAQQGEKGNSIIPFPRVGRSGNSPGLIPFPRIGRDGGFHEMKRQLIPFPRVGKRAFWHLPVESAYYTEYEDINPLMVDPNFLPPPSSFQVESSPSEDGEVDKRGGTPATSSAGMWFGPRLGRRKKRSVVDTVAESSEHRGDTTIDMKPLLKMLHNSNWAIIVPVKERRNFTPRLGRSSHEGFTVHQRGQPFSPRLGRSGDMASPSIDEDEELETRSHVKRRPPYRDTTPDPIFDLRPRAPLSPRLGRSDPFSPRLGRADPFSPRLGRSGTESTQPDDSRDRK</sequence>
<dbReference type="InterPro" id="IPR001484">
    <property type="entry name" value="Pyrokinin_CS"/>
</dbReference>
<dbReference type="GO" id="GO:0005184">
    <property type="term" value="F:neuropeptide hormone activity"/>
    <property type="evidence" value="ECO:0007669"/>
    <property type="project" value="InterPro"/>
</dbReference>
<evidence type="ECO:0000313" key="9">
    <source>
        <dbReference type="Proteomes" id="UP000198287"/>
    </source>
</evidence>
<keyword evidence="7" id="KW-0732">Signal</keyword>
<evidence type="ECO:0000256" key="6">
    <source>
        <dbReference type="SAM" id="MobiDB-lite"/>
    </source>
</evidence>
<evidence type="ECO:0000256" key="7">
    <source>
        <dbReference type="SAM" id="SignalP"/>
    </source>
</evidence>
<dbReference type="PROSITE" id="PS00539">
    <property type="entry name" value="PYROKININ"/>
    <property type="match status" value="4"/>
</dbReference>
<dbReference type="OrthoDB" id="6424205at2759"/>
<keyword evidence="5 8" id="KW-0527">Neuropeptide</keyword>
<evidence type="ECO:0000313" key="8">
    <source>
        <dbReference type="EMBL" id="OXA59867.1"/>
    </source>
</evidence>
<feature type="chain" id="PRO_5012330272" evidence="7">
    <location>
        <begin position="21"/>
        <end position="300"/>
    </location>
</feature>
<comment type="subcellular location">
    <subcellularLocation>
        <location evidence="1">Secreted</location>
    </subcellularLocation>
</comment>
<comment type="similarity">
    <text evidence="2">Belongs to the pyrokinin family.</text>
</comment>
<dbReference type="InterPro" id="IPR013231">
    <property type="entry name" value="Periviscerokinin"/>
</dbReference>
<evidence type="ECO:0000256" key="1">
    <source>
        <dbReference type="ARBA" id="ARBA00004613"/>
    </source>
</evidence>
<dbReference type="GO" id="GO:0042811">
    <property type="term" value="P:pheromone biosynthetic process"/>
    <property type="evidence" value="ECO:0007669"/>
    <property type="project" value="InterPro"/>
</dbReference>
<keyword evidence="3" id="KW-0964">Secreted</keyword>
<comment type="caution">
    <text evidence="8">The sequence shown here is derived from an EMBL/GenBank/DDBJ whole genome shotgun (WGS) entry which is preliminary data.</text>
</comment>
<dbReference type="AlphaFoldDB" id="A0A226ERT0"/>
<reference evidence="8 9" key="1">
    <citation type="submission" date="2015-12" db="EMBL/GenBank/DDBJ databases">
        <title>The genome of Folsomia candida.</title>
        <authorList>
            <person name="Faddeeva A."/>
            <person name="Derks M.F."/>
            <person name="Anvar Y."/>
            <person name="Smit S."/>
            <person name="Van Straalen N."/>
            <person name="Roelofs D."/>
        </authorList>
    </citation>
    <scope>NUCLEOTIDE SEQUENCE [LARGE SCALE GENOMIC DNA]</scope>
    <source>
        <strain evidence="8 9">VU population</strain>
        <tissue evidence="8">Whole body</tissue>
    </source>
</reference>
<proteinExistence type="inferred from homology"/>